<dbReference type="Pfam" id="PF02829">
    <property type="entry name" value="3H"/>
    <property type="match status" value="1"/>
</dbReference>
<dbReference type="InterPro" id="IPR013196">
    <property type="entry name" value="HTH_11"/>
</dbReference>
<dbReference type="InterPro" id="IPR035922">
    <property type="entry name" value="3H_dom_sf"/>
</dbReference>
<dbReference type="Gene3D" id="3.30.1340.20">
    <property type="entry name" value="3H domain"/>
    <property type="match status" value="1"/>
</dbReference>
<evidence type="ECO:0000313" key="4">
    <source>
        <dbReference type="Proteomes" id="UP001526147"/>
    </source>
</evidence>
<organism evidence="3 4">
    <name type="scientific">Metabacillus halosaccharovorans</name>
    <dbReference type="NCBI Taxonomy" id="930124"/>
    <lineage>
        <taxon>Bacteria</taxon>
        <taxon>Bacillati</taxon>
        <taxon>Bacillota</taxon>
        <taxon>Bacilli</taxon>
        <taxon>Bacillales</taxon>
        <taxon>Bacillaceae</taxon>
        <taxon>Metabacillus</taxon>
    </lineage>
</organism>
<name>A0ABT3DE44_9BACI</name>
<dbReference type="Proteomes" id="UP001526147">
    <property type="component" value="Unassembled WGS sequence"/>
</dbReference>
<dbReference type="InterPro" id="IPR004173">
    <property type="entry name" value="3H_domain"/>
</dbReference>
<dbReference type="Gene3D" id="1.10.10.10">
    <property type="entry name" value="Winged helix-like DNA-binding domain superfamily/Winged helix DNA-binding domain"/>
    <property type="match status" value="1"/>
</dbReference>
<evidence type="ECO:0000259" key="2">
    <source>
        <dbReference type="Pfam" id="PF08279"/>
    </source>
</evidence>
<dbReference type="SUPFAM" id="SSF75500">
    <property type="entry name" value="Putative transcriptional regulator TM1602, C-terminal domain"/>
    <property type="match status" value="1"/>
</dbReference>
<comment type="caution">
    <text evidence="3">The sequence shown here is derived from an EMBL/GenBank/DDBJ whole genome shotgun (WGS) entry which is preliminary data.</text>
</comment>
<evidence type="ECO:0000313" key="3">
    <source>
        <dbReference type="EMBL" id="MCV9885234.1"/>
    </source>
</evidence>
<dbReference type="PIRSF" id="PIRSF037847">
    <property type="entry name" value="NiaR"/>
    <property type="match status" value="1"/>
</dbReference>
<feature type="domain" description="Helix-turn-helix type 11" evidence="2">
    <location>
        <begin position="11"/>
        <end position="63"/>
    </location>
</feature>
<dbReference type="InterPro" id="IPR026043">
    <property type="entry name" value="NadR"/>
</dbReference>
<gene>
    <name evidence="3" type="ORF">OIH86_06175</name>
</gene>
<feature type="domain" description="3H" evidence="1">
    <location>
        <begin position="80"/>
        <end position="176"/>
    </location>
</feature>
<accession>A0ABT3DE44</accession>
<protein>
    <submittedName>
        <fullName evidence="3">Transcription repressor NadR</fullName>
    </submittedName>
</protein>
<dbReference type="RefSeq" id="WP_264142061.1">
    <property type="nucleotide sequence ID" value="NZ_JAOYEY010000029.1"/>
</dbReference>
<dbReference type="InterPro" id="IPR036390">
    <property type="entry name" value="WH_DNA-bd_sf"/>
</dbReference>
<dbReference type="Pfam" id="PF08279">
    <property type="entry name" value="HTH_11"/>
    <property type="match status" value="1"/>
</dbReference>
<sequence length="182" mass="20286">MNSGKLLGEERRNLLLDKLLKASKPITGGELAAFANVSRQVIVQDISLLKAKNHPIIATSQGYVYLEKNKQDQPLLERLIACKHSPSDTKEELTILVDHGVFVKDVIVEHPVYGELTASIRVGNRIEVEEFIKKISLNKASYLSQLTEGLHLHTLQADSIDKLDRACHDLDKAGILVKEEDN</sequence>
<dbReference type="PANTHER" id="PTHR40068">
    <property type="entry name" value="TRANSCRIPTION REPRESSOR NIAR-RELATED"/>
    <property type="match status" value="1"/>
</dbReference>
<evidence type="ECO:0000259" key="1">
    <source>
        <dbReference type="Pfam" id="PF02829"/>
    </source>
</evidence>
<dbReference type="InterPro" id="IPR036388">
    <property type="entry name" value="WH-like_DNA-bd_sf"/>
</dbReference>
<keyword evidence="4" id="KW-1185">Reference proteome</keyword>
<dbReference type="EMBL" id="JAOYEY010000029">
    <property type="protein sequence ID" value="MCV9885234.1"/>
    <property type="molecule type" value="Genomic_DNA"/>
</dbReference>
<reference evidence="3 4" key="1">
    <citation type="submission" date="2022-10" db="EMBL/GenBank/DDBJ databases">
        <title>Draft genome assembly of moderately radiation resistant bacterium Metabacillus halosaccharovorans.</title>
        <authorList>
            <person name="Pal S."/>
            <person name="Gopinathan A."/>
        </authorList>
    </citation>
    <scope>NUCLEOTIDE SEQUENCE [LARGE SCALE GENOMIC DNA]</scope>
    <source>
        <strain evidence="3 4">VITHBRA001</strain>
    </source>
</reference>
<proteinExistence type="predicted"/>
<dbReference type="PANTHER" id="PTHR40068:SF1">
    <property type="entry name" value="TRANSCRIPTION REPRESSOR NIAR-RELATED"/>
    <property type="match status" value="1"/>
</dbReference>
<dbReference type="SUPFAM" id="SSF46785">
    <property type="entry name" value="Winged helix' DNA-binding domain"/>
    <property type="match status" value="1"/>
</dbReference>